<dbReference type="AlphaFoldDB" id="A0A8J4UNL0"/>
<gene>
    <name evidence="1" type="ORF">DAT39_011296</name>
</gene>
<reference evidence="1" key="1">
    <citation type="submission" date="2020-07" db="EMBL/GenBank/DDBJ databases">
        <title>Clarias magur genome sequencing, assembly and annotation.</title>
        <authorList>
            <person name="Kushwaha B."/>
            <person name="Kumar R."/>
            <person name="Das P."/>
            <person name="Joshi C.G."/>
            <person name="Kumar D."/>
            <person name="Nagpure N.S."/>
            <person name="Pandey M."/>
            <person name="Agarwal S."/>
            <person name="Srivastava S."/>
            <person name="Singh M."/>
            <person name="Sahoo L."/>
            <person name="Jayasankar P."/>
            <person name="Meher P.K."/>
            <person name="Koringa P.G."/>
            <person name="Iquebal M.A."/>
            <person name="Das S.P."/>
            <person name="Bit A."/>
            <person name="Patnaik S."/>
            <person name="Patel N."/>
            <person name="Shah T.M."/>
            <person name="Hinsu A."/>
            <person name="Jena J.K."/>
        </authorList>
    </citation>
    <scope>NUCLEOTIDE SEQUENCE</scope>
    <source>
        <strain evidence="1">CIFAMagur01</strain>
        <tissue evidence="1">Testis</tissue>
    </source>
</reference>
<dbReference type="Proteomes" id="UP000727407">
    <property type="component" value="Unassembled WGS sequence"/>
</dbReference>
<name>A0A8J4UNL0_CLAMG</name>
<keyword evidence="2" id="KW-1185">Reference proteome</keyword>
<organism evidence="1 2">
    <name type="scientific">Clarias magur</name>
    <name type="common">Asian catfish</name>
    <name type="synonym">Macropteronotus magur</name>
    <dbReference type="NCBI Taxonomy" id="1594786"/>
    <lineage>
        <taxon>Eukaryota</taxon>
        <taxon>Metazoa</taxon>
        <taxon>Chordata</taxon>
        <taxon>Craniata</taxon>
        <taxon>Vertebrata</taxon>
        <taxon>Euteleostomi</taxon>
        <taxon>Actinopterygii</taxon>
        <taxon>Neopterygii</taxon>
        <taxon>Teleostei</taxon>
        <taxon>Ostariophysi</taxon>
        <taxon>Siluriformes</taxon>
        <taxon>Clariidae</taxon>
        <taxon>Clarias</taxon>
    </lineage>
</organism>
<comment type="caution">
    <text evidence="1">The sequence shown here is derived from an EMBL/GenBank/DDBJ whole genome shotgun (WGS) entry which is preliminary data.</text>
</comment>
<dbReference type="EMBL" id="QNUK01000183">
    <property type="protein sequence ID" value="KAF5898985.1"/>
    <property type="molecule type" value="Genomic_DNA"/>
</dbReference>
<proteinExistence type="predicted"/>
<accession>A0A8J4UNL0</accession>
<evidence type="ECO:0000313" key="1">
    <source>
        <dbReference type="EMBL" id="KAF5898985.1"/>
    </source>
</evidence>
<evidence type="ECO:0000313" key="2">
    <source>
        <dbReference type="Proteomes" id="UP000727407"/>
    </source>
</evidence>
<sequence length="86" mass="9707">MTITGHTRCHTILCESWVSCWRSALAAAPQEISTLTYGQQTVEPTHRFLSGYPTRSRLMNTAWGSVMWRSDYISNIVSQETSLIAL</sequence>
<protein>
    <submittedName>
        <fullName evidence="1">Uncharacterized protein</fullName>
    </submittedName>
</protein>